<dbReference type="CDD" id="cd06626">
    <property type="entry name" value="STKc_MEKK4"/>
    <property type="match status" value="1"/>
</dbReference>
<dbReference type="Proteomes" id="UP000807306">
    <property type="component" value="Unassembled WGS sequence"/>
</dbReference>
<feature type="compositionally biased region" description="Low complexity" evidence="8">
    <location>
        <begin position="46"/>
        <end position="80"/>
    </location>
</feature>
<dbReference type="GO" id="GO:0004674">
    <property type="term" value="F:protein serine/threonine kinase activity"/>
    <property type="evidence" value="ECO:0007669"/>
    <property type="project" value="UniProtKB-KW"/>
</dbReference>
<dbReference type="EMBL" id="MU157914">
    <property type="protein sequence ID" value="KAF9523599.1"/>
    <property type="molecule type" value="Genomic_DNA"/>
</dbReference>
<sequence length="1397" mass="157945">MPTLTRRPTQQMYPSPERDDDNANDDDDFDEEDEQAWGAVGPLAFSRSQLSSSLRSRTSTRPRPSLSTSNRAASSSTNASQYSKLYSQFVTRYRSNPEENPADDPRNDPDSHYFQRGLGQLNDAGDTSDDEDLGSATLLSEGLDGRAPLSLDSEPAQPLTQEDKERLEWQSLLTSVLSGDVLKTEKSRIAVALSSQGDELANYHVDLWHGIRAKFHGRSVEEERKKLDERRLRTVDAVINEILNFRVSDPQPDQPNPTASAFSEVDTLLRRLDVVQSLYPSLKVFYTDKPMASEPAFQSRCDTLNTWYTVHTTLKHHFALLRRWTGSDTLDVTQPYTSHEIPISMPRSGSNTELADGTSFVERLLKEESMQLTFEKGFLVVVHNFLGAARDAQVNLAALFKEMNLPTFERELLPLISFPTKLVQACLRLRLDYIRKLKEPDVVIIDSMTEDLKLSIGLACTLKRQYEAILAPDPGGNWSLEQCISGDYDDTILDATLDFFKLIHWKLKSGSKAILFKETDVLEAQWGTFNDVSITAAGGSSLVAEQLCSLTNKLMVRVTNYFETQVRVPTGKPTLEQIQQATYLKIDHEQVNINNLTPTNSSDVPRTMSDEQVIGWYSKILESVRLRYRKLQRFARMLTQQFSNSAEYSLDDVSMEDFISLLVTSDHFLVYTHCLEEDGIYIVASHALYDQTDLIHKMLDEAFQVAEQITEDGIQVVTNVETNNQYPETAGYLLILSPQSHFLWNGRVVLLSIPRIPLEMKDNRVLLVADGSQRRLNFAKQSFLEALEVDDEDGEGSMSLNLPCIAEAQAHLPNVNRELRKIARSTNRLAESIVDSVHQVRSSLRGTDGGQEILANWYIYASEHGQHAHKYLDRQSLLKFNRLLIKLAISWVSFICDDCDPTDSKTFKWAVNALEYTLHRTKRYILHLPDEQFELLRQKVASCMTLLISHFDILGARSIQEAKKEKEKHEEILKSHKSEKGLEGDDFSFANGSADPNSRLFWERVWRALREVDESRKVTGIKHRTLGKVLSEEIAEDRSLSSLASSSSNISVKWQQGKFIGAGAFGSVYLALNLDNGTLMAVKEIKFQELSGLSNLYSQIKEELSVMEMLHHPNVVEYYGIEVHRDKVYIFEEYCQGGSLAALLEHGRIEEESIIQVYTMQLLEGLAYLHSKGIVHRDVKPDNVLLDHDGVIKFVDFGAAKILAKNQRTFQRTRKATEMPFNMGTNMNGVPELSNGLTGTPMYMSPEVIKNDKRGRLGAMDIWSMGCVVLEFATGKKPWSNLDNEWAIMFHIGVATQHPPLPEPDQLSEMGINFIKQCLTIDPVRRPTADELMNHPWMLDFRETLMQYEATELTADSSTLPPEDFENATVARQAAIIHEQEIEDIHGTSPTTTPPSS</sequence>
<feature type="region of interest" description="Disordered" evidence="8">
    <location>
        <begin position="95"/>
        <end position="135"/>
    </location>
</feature>
<feature type="binding site" evidence="7">
    <location>
        <position position="1083"/>
    </location>
    <ligand>
        <name>ATP</name>
        <dbReference type="ChEBI" id="CHEBI:30616"/>
    </ligand>
</feature>
<evidence type="ECO:0000256" key="3">
    <source>
        <dbReference type="ARBA" id="ARBA00022679"/>
    </source>
</evidence>
<evidence type="ECO:0000256" key="2">
    <source>
        <dbReference type="ARBA" id="ARBA00022527"/>
    </source>
</evidence>
<evidence type="ECO:0000256" key="1">
    <source>
        <dbReference type="ARBA" id="ARBA00006529"/>
    </source>
</evidence>
<dbReference type="InterPro" id="IPR008271">
    <property type="entry name" value="Ser/Thr_kinase_AS"/>
</dbReference>
<feature type="region of interest" description="Disordered" evidence="8">
    <location>
        <begin position="1"/>
        <end position="81"/>
    </location>
</feature>
<evidence type="ECO:0000259" key="9">
    <source>
        <dbReference type="PROSITE" id="PS50011"/>
    </source>
</evidence>
<evidence type="ECO:0000256" key="6">
    <source>
        <dbReference type="ARBA" id="ARBA00022840"/>
    </source>
</evidence>
<feature type="region of interest" description="Disordered" evidence="8">
    <location>
        <begin position="144"/>
        <end position="163"/>
    </location>
</feature>
<evidence type="ECO:0000256" key="5">
    <source>
        <dbReference type="ARBA" id="ARBA00022777"/>
    </source>
</evidence>
<dbReference type="OrthoDB" id="1043025at2759"/>
<proteinExistence type="inferred from homology"/>
<evidence type="ECO:0000313" key="11">
    <source>
        <dbReference type="Proteomes" id="UP000807306"/>
    </source>
</evidence>
<feature type="compositionally biased region" description="Acidic residues" evidence="8">
    <location>
        <begin position="18"/>
        <end position="35"/>
    </location>
</feature>
<keyword evidence="5" id="KW-0418">Kinase</keyword>
<dbReference type="InterPro" id="IPR050538">
    <property type="entry name" value="MAP_kinase_kinase_kinase"/>
</dbReference>
<name>A0A9P6E755_9AGAR</name>
<dbReference type="SMART" id="SM00220">
    <property type="entry name" value="S_TKc"/>
    <property type="match status" value="1"/>
</dbReference>
<dbReference type="GO" id="GO:0005524">
    <property type="term" value="F:ATP binding"/>
    <property type="evidence" value="ECO:0007669"/>
    <property type="project" value="UniProtKB-UniRule"/>
</dbReference>
<reference evidence="10" key="1">
    <citation type="submission" date="2020-11" db="EMBL/GenBank/DDBJ databases">
        <authorList>
            <consortium name="DOE Joint Genome Institute"/>
            <person name="Ahrendt S."/>
            <person name="Riley R."/>
            <person name="Andreopoulos W."/>
            <person name="Labutti K."/>
            <person name="Pangilinan J."/>
            <person name="Ruiz-Duenas F.J."/>
            <person name="Barrasa J.M."/>
            <person name="Sanchez-Garcia M."/>
            <person name="Camarero S."/>
            <person name="Miyauchi S."/>
            <person name="Serrano A."/>
            <person name="Linde D."/>
            <person name="Babiker R."/>
            <person name="Drula E."/>
            <person name="Ayuso-Fernandez I."/>
            <person name="Pacheco R."/>
            <person name="Padilla G."/>
            <person name="Ferreira P."/>
            <person name="Barriuso J."/>
            <person name="Kellner H."/>
            <person name="Castanera R."/>
            <person name="Alfaro M."/>
            <person name="Ramirez L."/>
            <person name="Pisabarro A.G."/>
            <person name="Kuo A."/>
            <person name="Tritt A."/>
            <person name="Lipzen A."/>
            <person name="He G."/>
            <person name="Yan M."/>
            <person name="Ng V."/>
            <person name="Cullen D."/>
            <person name="Martin F."/>
            <person name="Rosso M.-N."/>
            <person name="Henrissat B."/>
            <person name="Hibbett D."/>
            <person name="Martinez A.T."/>
            <person name="Grigoriev I.V."/>
        </authorList>
    </citation>
    <scope>NUCLEOTIDE SEQUENCE</scope>
    <source>
        <strain evidence="10">CBS 506.95</strain>
    </source>
</reference>
<dbReference type="InterPro" id="IPR011009">
    <property type="entry name" value="Kinase-like_dom_sf"/>
</dbReference>
<feature type="compositionally biased region" description="Polar residues" evidence="8">
    <location>
        <begin position="1"/>
        <end position="13"/>
    </location>
</feature>
<feature type="domain" description="Protein kinase" evidence="9">
    <location>
        <begin position="1054"/>
        <end position="1338"/>
    </location>
</feature>
<dbReference type="InterPro" id="IPR017441">
    <property type="entry name" value="Protein_kinase_ATP_BS"/>
</dbReference>
<dbReference type="PROSITE" id="PS00107">
    <property type="entry name" value="PROTEIN_KINASE_ATP"/>
    <property type="match status" value="1"/>
</dbReference>
<dbReference type="PANTHER" id="PTHR48016:SF32">
    <property type="entry name" value="MITOGEN-ACTIVATED PROTEIN KINASE KINASE KINASE 4"/>
    <property type="match status" value="1"/>
</dbReference>
<comment type="caution">
    <text evidence="10">The sequence shown here is derived from an EMBL/GenBank/DDBJ whole genome shotgun (WGS) entry which is preliminary data.</text>
</comment>
<gene>
    <name evidence="10" type="ORF">CPB83DRAFT_910537</name>
</gene>
<keyword evidence="4 7" id="KW-0547">Nucleotide-binding</keyword>
<dbReference type="GO" id="GO:0038066">
    <property type="term" value="P:p38MAPK cascade"/>
    <property type="evidence" value="ECO:0007669"/>
    <property type="project" value="TreeGrafter"/>
</dbReference>
<dbReference type="PROSITE" id="PS00108">
    <property type="entry name" value="PROTEIN_KINASE_ST"/>
    <property type="match status" value="1"/>
</dbReference>
<keyword evidence="11" id="KW-1185">Reference proteome</keyword>
<protein>
    <recommendedName>
        <fullName evidence="9">Protein kinase domain-containing protein</fullName>
    </recommendedName>
</protein>
<dbReference type="SUPFAM" id="SSF56112">
    <property type="entry name" value="Protein kinase-like (PK-like)"/>
    <property type="match status" value="1"/>
</dbReference>
<feature type="compositionally biased region" description="Basic and acidic residues" evidence="8">
    <location>
        <begin position="103"/>
        <end position="113"/>
    </location>
</feature>
<keyword evidence="2" id="KW-0723">Serine/threonine-protein kinase</keyword>
<dbReference type="Pfam" id="PF00069">
    <property type="entry name" value="Pkinase"/>
    <property type="match status" value="1"/>
</dbReference>
<evidence type="ECO:0000313" key="10">
    <source>
        <dbReference type="EMBL" id="KAF9523599.1"/>
    </source>
</evidence>
<comment type="similarity">
    <text evidence="1">Belongs to the protein kinase superfamily. STE Ser/Thr protein kinase family. MAP kinase kinase kinase subfamily.</text>
</comment>
<dbReference type="PROSITE" id="PS50011">
    <property type="entry name" value="PROTEIN_KINASE_DOM"/>
    <property type="match status" value="1"/>
</dbReference>
<keyword evidence="6 7" id="KW-0067">ATP-binding</keyword>
<evidence type="ECO:0000256" key="8">
    <source>
        <dbReference type="SAM" id="MobiDB-lite"/>
    </source>
</evidence>
<keyword evidence="3" id="KW-0808">Transferase</keyword>
<dbReference type="PANTHER" id="PTHR48016">
    <property type="entry name" value="MAP KINASE KINASE KINASE SSK2-RELATED-RELATED"/>
    <property type="match status" value="1"/>
</dbReference>
<evidence type="ECO:0000256" key="4">
    <source>
        <dbReference type="ARBA" id="ARBA00022741"/>
    </source>
</evidence>
<dbReference type="Gene3D" id="1.10.510.10">
    <property type="entry name" value="Transferase(Phosphotransferase) domain 1"/>
    <property type="match status" value="1"/>
</dbReference>
<evidence type="ECO:0000256" key="7">
    <source>
        <dbReference type="PROSITE-ProRule" id="PRU10141"/>
    </source>
</evidence>
<organism evidence="10 11">
    <name type="scientific">Crepidotus variabilis</name>
    <dbReference type="NCBI Taxonomy" id="179855"/>
    <lineage>
        <taxon>Eukaryota</taxon>
        <taxon>Fungi</taxon>
        <taxon>Dikarya</taxon>
        <taxon>Basidiomycota</taxon>
        <taxon>Agaricomycotina</taxon>
        <taxon>Agaricomycetes</taxon>
        <taxon>Agaricomycetidae</taxon>
        <taxon>Agaricales</taxon>
        <taxon>Agaricineae</taxon>
        <taxon>Crepidotaceae</taxon>
        <taxon>Crepidotus</taxon>
    </lineage>
</organism>
<accession>A0A9P6E755</accession>
<dbReference type="InterPro" id="IPR000719">
    <property type="entry name" value="Prot_kinase_dom"/>
</dbReference>